<dbReference type="Proteomes" id="UP000291623">
    <property type="component" value="Unassembled WGS sequence"/>
</dbReference>
<dbReference type="AlphaFoldDB" id="A0AAE8QTQ5"/>
<evidence type="ECO:0000313" key="1">
    <source>
        <dbReference type="EMBL" id="TCB81865.1"/>
    </source>
</evidence>
<dbReference type="EMBL" id="SJON01000024">
    <property type="protein sequence ID" value="TCB81865.1"/>
    <property type="molecule type" value="Genomic_DNA"/>
</dbReference>
<gene>
    <name evidence="1" type="ORF">E0L16_20765</name>
</gene>
<comment type="caution">
    <text evidence="1">The sequence shown here is derived from an EMBL/GenBank/DDBJ whole genome shotgun (WGS) entry which is preliminary data.</text>
</comment>
<protein>
    <submittedName>
        <fullName evidence="1">Uncharacterized protein</fullName>
    </submittedName>
</protein>
<organism evidence="1 2">
    <name type="scientific">Enterobacter quasihormaechei</name>
    <dbReference type="NCBI Taxonomy" id="2529382"/>
    <lineage>
        <taxon>Bacteria</taxon>
        <taxon>Pseudomonadati</taxon>
        <taxon>Pseudomonadota</taxon>
        <taxon>Gammaproteobacteria</taxon>
        <taxon>Enterobacterales</taxon>
        <taxon>Enterobacteriaceae</taxon>
        <taxon>Enterobacter</taxon>
    </lineage>
</organism>
<evidence type="ECO:0000313" key="2">
    <source>
        <dbReference type="Proteomes" id="UP000291623"/>
    </source>
</evidence>
<reference evidence="1 2" key="1">
    <citation type="submission" date="2019-02" db="EMBL/GenBank/DDBJ databases">
        <title>The draft genome of Enterobacter spp. strains.</title>
        <authorList>
            <person name="Wang C."/>
            <person name="Feng Y."/>
            <person name="Zong Z."/>
        </authorList>
    </citation>
    <scope>NUCLEOTIDE SEQUENCE [LARGE SCALE GENOMIC DNA]</scope>
    <source>
        <strain evidence="1 2">WCHEQ120003</strain>
    </source>
</reference>
<sequence>MLAIILSCNVSFRQSKVSIFKPQPRNNLYLLRFVSTKHLATKKITPFLLRLKQLLRNSTKNNQFLSHLDGFCRS</sequence>
<accession>A0AAE8QTQ5</accession>
<name>A0AAE8QTQ5_9ENTR</name>
<proteinExistence type="predicted"/>